<dbReference type="EMBL" id="BAABGJ010000081">
    <property type="protein sequence ID" value="GAA4358173.1"/>
    <property type="molecule type" value="Genomic_DNA"/>
</dbReference>
<reference evidence="2" key="1">
    <citation type="journal article" date="2019" name="Int. J. Syst. Evol. Microbiol.">
        <title>The Global Catalogue of Microorganisms (GCM) 10K type strain sequencing project: providing services to taxonomists for standard genome sequencing and annotation.</title>
        <authorList>
            <consortium name="The Broad Institute Genomics Platform"/>
            <consortium name="The Broad Institute Genome Sequencing Center for Infectious Disease"/>
            <person name="Wu L."/>
            <person name="Ma J."/>
        </authorList>
    </citation>
    <scope>NUCLEOTIDE SEQUENCE [LARGE SCALE GENOMIC DNA]</scope>
    <source>
        <strain evidence="2">JCM 17804</strain>
    </source>
</reference>
<gene>
    <name evidence="1" type="ORF">GCM10023165_52840</name>
</gene>
<comment type="caution">
    <text evidence="1">The sequence shown here is derived from an EMBL/GenBank/DDBJ whole genome shotgun (WGS) entry which is preliminary data.</text>
</comment>
<name>A0ABP8IGS0_9BURK</name>
<protein>
    <recommendedName>
        <fullName evidence="3">Regulatory protein Rha</fullName>
    </recommendedName>
</protein>
<keyword evidence="2" id="KW-1185">Reference proteome</keyword>
<accession>A0ABP8IGS0</accession>
<proteinExistence type="predicted"/>
<evidence type="ECO:0008006" key="3">
    <source>
        <dbReference type="Google" id="ProtNLM"/>
    </source>
</evidence>
<dbReference type="Pfam" id="PF09669">
    <property type="entry name" value="Phage_pRha"/>
    <property type="match status" value="1"/>
</dbReference>
<dbReference type="RefSeq" id="WP_345541748.1">
    <property type="nucleotide sequence ID" value="NZ_BAABGJ010000081.1"/>
</dbReference>
<dbReference type="Proteomes" id="UP001500975">
    <property type="component" value="Unassembled WGS sequence"/>
</dbReference>
<sequence length="110" mass="12353">MSSREIADLTEKRHDNVKRLIESLIAKGIVQPQIEDEPSTDAVGRKRITQVFRVNQRDSYVIVAQLSPEFTARLVDRWQELEAAAAAPVPFALPRTMQEALRPAALCQAN</sequence>
<evidence type="ECO:0000313" key="2">
    <source>
        <dbReference type="Proteomes" id="UP001500975"/>
    </source>
</evidence>
<dbReference type="InterPro" id="IPR014054">
    <property type="entry name" value="Phage_regulatory_Rha"/>
</dbReference>
<organism evidence="1 2">
    <name type="scientific">Variovorax defluvii</name>
    <dbReference type="NCBI Taxonomy" id="913761"/>
    <lineage>
        <taxon>Bacteria</taxon>
        <taxon>Pseudomonadati</taxon>
        <taxon>Pseudomonadota</taxon>
        <taxon>Betaproteobacteria</taxon>
        <taxon>Burkholderiales</taxon>
        <taxon>Comamonadaceae</taxon>
        <taxon>Variovorax</taxon>
    </lineage>
</organism>
<evidence type="ECO:0000313" key="1">
    <source>
        <dbReference type="EMBL" id="GAA4358173.1"/>
    </source>
</evidence>